<organism evidence="2 3">
    <name type="scientific">Saprolegnia parasitica (strain CBS 223.65)</name>
    <dbReference type="NCBI Taxonomy" id="695850"/>
    <lineage>
        <taxon>Eukaryota</taxon>
        <taxon>Sar</taxon>
        <taxon>Stramenopiles</taxon>
        <taxon>Oomycota</taxon>
        <taxon>Saprolegniomycetes</taxon>
        <taxon>Saprolegniales</taxon>
        <taxon>Saprolegniaceae</taxon>
        <taxon>Saprolegnia</taxon>
    </lineage>
</organism>
<evidence type="ECO:0000313" key="3">
    <source>
        <dbReference type="Proteomes" id="UP000030745"/>
    </source>
</evidence>
<keyword evidence="1" id="KW-0732">Signal</keyword>
<dbReference type="KEGG" id="spar:SPRG_03696"/>
<protein>
    <recommendedName>
        <fullName evidence="4">PepSY domain-containing protein</fullName>
    </recommendedName>
</protein>
<dbReference type="RefSeq" id="XP_012197656.1">
    <property type="nucleotide sequence ID" value="XM_012342266.1"/>
</dbReference>
<proteinExistence type="predicted"/>
<gene>
    <name evidence="2" type="ORF">SPRG_03696</name>
</gene>
<accession>A0A067CZ43</accession>
<feature type="signal peptide" evidence="1">
    <location>
        <begin position="1"/>
        <end position="21"/>
    </location>
</feature>
<sequence length="99" mass="10763">MRVFAFFATVALALQATAMSAFDDSAAQAALANAEAWIGKHLYKTADEAGGDAGAILESDITYEPLRIVRNRGFTEDLVFGRLNIKLDENKVITKVWIG</sequence>
<reference evidence="2 3" key="1">
    <citation type="journal article" date="2013" name="PLoS Genet.">
        <title>Distinctive expansion of potential virulence genes in the genome of the oomycete fish pathogen Saprolegnia parasitica.</title>
        <authorList>
            <person name="Jiang R.H."/>
            <person name="de Bruijn I."/>
            <person name="Haas B.J."/>
            <person name="Belmonte R."/>
            <person name="Lobach L."/>
            <person name="Christie J."/>
            <person name="van den Ackerveken G."/>
            <person name="Bottin A."/>
            <person name="Bulone V."/>
            <person name="Diaz-Moreno S.M."/>
            <person name="Dumas B."/>
            <person name="Fan L."/>
            <person name="Gaulin E."/>
            <person name="Govers F."/>
            <person name="Grenville-Briggs L.J."/>
            <person name="Horner N.R."/>
            <person name="Levin J.Z."/>
            <person name="Mammella M."/>
            <person name="Meijer H.J."/>
            <person name="Morris P."/>
            <person name="Nusbaum C."/>
            <person name="Oome S."/>
            <person name="Phillips A.J."/>
            <person name="van Rooyen D."/>
            <person name="Rzeszutek E."/>
            <person name="Saraiva M."/>
            <person name="Secombes C.J."/>
            <person name="Seidl M.F."/>
            <person name="Snel B."/>
            <person name="Stassen J.H."/>
            <person name="Sykes S."/>
            <person name="Tripathy S."/>
            <person name="van den Berg H."/>
            <person name="Vega-Arreguin J.C."/>
            <person name="Wawra S."/>
            <person name="Young S.K."/>
            <person name="Zeng Q."/>
            <person name="Dieguez-Uribeondo J."/>
            <person name="Russ C."/>
            <person name="Tyler B.M."/>
            <person name="van West P."/>
        </authorList>
    </citation>
    <scope>NUCLEOTIDE SEQUENCE [LARGE SCALE GENOMIC DNA]</scope>
    <source>
        <strain evidence="2 3">CBS 223.65</strain>
    </source>
</reference>
<dbReference type="OrthoDB" id="10013825at2759"/>
<evidence type="ECO:0000256" key="1">
    <source>
        <dbReference type="SAM" id="SignalP"/>
    </source>
</evidence>
<feature type="chain" id="PRO_5001638240" description="PepSY domain-containing protein" evidence="1">
    <location>
        <begin position="22"/>
        <end position="99"/>
    </location>
</feature>
<name>A0A067CZ43_SAPPC</name>
<dbReference type="AlphaFoldDB" id="A0A067CZ43"/>
<dbReference type="GeneID" id="24126180"/>
<dbReference type="OMA" id="EAWIGKH"/>
<dbReference type="VEuPathDB" id="FungiDB:SPRG_03696"/>
<keyword evidence="3" id="KW-1185">Reference proteome</keyword>
<evidence type="ECO:0008006" key="4">
    <source>
        <dbReference type="Google" id="ProtNLM"/>
    </source>
</evidence>
<dbReference type="EMBL" id="KK583197">
    <property type="protein sequence ID" value="KDO31776.1"/>
    <property type="molecule type" value="Genomic_DNA"/>
</dbReference>
<dbReference type="Proteomes" id="UP000030745">
    <property type="component" value="Unassembled WGS sequence"/>
</dbReference>
<evidence type="ECO:0000313" key="2">
    <source>
        <dbReference type="EMBL" id="KDO31776.1"/>
    </source>
</evidence>